<reference evidence="2" key="1">
    <citation type="journal article" date="2024" name="Proc. Natl. Acad. Sci. U.S.A.">
        <title>Extraordinary preservation of gene collinearity over three hundred million years revealed in homosporous lycophytes.</title>
        <authorList>
            <person name="Li C."/>
            <person name="Wickell D."/>
            <person name="Kuo L.Y."/>
            <person name="Chen X."/>
            <person name="Nie B."/>
            <person name="Liao X."/>
            <person name="Peng D."/>
            <person name="Ji J."/>
            <person name="Jenkins J."/>
            <person name="Williams M."/>
            <person name="Shu S."/>
            <person name="Plott C."/>
            <person name="Barry K."/>
            <person name="Rajasekar S."/>
            <person name="Grimwood J."/>
            <person name="Han X."/>
            <person name="Sun S."/>
            <person name="Hou Z."/>
            <person name="He W."/>
            <person name="Dai G."/>
            <person name="Sun C."/>
            <person name="Schmutz J."/>
            <person name="Leebens-Mack J.H."/>
            <person name="Li F.W."/>
            <person name="Wang L."/>
        </authorList>
    </citation>
    <scope>NUCLEOTIDE SEQUENCE [LARGE SCALE GENOMIC DNA]</scope>
    <source>
        <strain evidence="2">cv. PW_Plant_1</strain>
    </source>
</reference>
<accession>A0ACC2DZY9</accession>
<sequence>MSGPVTHADDDDEEDYKEERITDAIICTDDKKSVAWCLKEKAFLNGDFYCGLWKANLPHGTGKYVWSDGCMYEGEWERGKKSGRGKFSWPSGATHEGDFVGGYIHGLGTYTGVGGTTYRGNWSGVMSGSGILTWCTGDVYDGEWMDGLQHCRGVYCWSDGSFYIGSWSRGLKDGKGVFVPAGSLPIMNSSASMNHQQRCELIDQLIALGIIRKWSQASKLDHDWFVQKSSLKSRRGSSFEKKSFSNLGTGEQYSPRNVRFNRRLALEDSLGVFRLEIGNGKYMSADTILEGEETSFHDYDTYAAPVLEREYVQGVLIRETIYKGHGSYGLMLNLQLGIRYTVGKISQEPRHEIGSSDFGPQACVELRFPRSGSRLTPCHESVDFRWKDYCPKVFRHLREMFKIDTADYMLSICGNDALRELASPGKSGSVFFLSHDDRYIIKTLRKSEVKVLLGMLPSYYHHVQMYENMLITKFFGVHRVRFVVMGNMLCTDLHIHRRYDLKGSLQGRWTDNGEIDENTTLKDLDLKYVFQLEPSWREALLKQLVCDCRLLESQGIMDYSVLLGLHFRAPQHSATLSPELSTVPTNLTHSSCVTYANEQEMGCSHRGLVLVPRQPGNETSTPGLHVRGSPLRAPAGGDGEVDLLLPGTARRLQIQLGVNMPARADRRFDENDACREDKVLEEVHDVVLYLGIIDILQAYGVTKRIEHAYKSLHYDPLSISAVGPKVYAKRFQEFVSSIFPPTTNQTN</sequence>
<gene>
    <name evidence="1" type="ORF">O6H91_04G100500</name>
</gene>
<evidence type="ECO:0000313" key="2">
    <source>
        <dbReference type="Proteomes" id="UP001162992"/>
    </source>
</evidence>
<protein>
    <submittedName>
        <fullName evidence="1">Uncharacterized protein</fullName>
    </submittedName>
</protein>
<keyword evidence="2" id="KW-1185">Reference proteome</keyword>
<organism evidence="1 2">
    <name type="scientific">Diphasiastrum complanatum</name>
    <name type="common">Issler's clubmoss</name>
    <name type="synonym">Lycopodium complanatum</name>
    <dbReference type="NCBI Taxonomy" id="34168"/>
    <lineage>
        <taxon>Eukaryota</taxon>
        <taxon>Viridiplantae</taxon>
        <taxon>Streptophyta</taxon>
        <taxon>Embryophyta</taxon>
        <taxon>Tracheophyta</taxon>
        <taxon>Lycopodiopsida</taxon>
        <taxon>Lycopodiales</taxon>
        <taxon>Lycopodiaceae</taxon>
        <taxon>Lycopodioideae</taxon>
        <taxon>Diphasiastrum</taxon>
    </lineage>
</organism>
<evidence type="ECO:0000313" key="1">
    <source>
        <dbReference type="EMBL" id="KAJ7559774.1"/>
    </source>
</evidence>
<dbReference type="EMBL" id="CM055095">
    <property type="protein sequence ID" value="KAJ7559774.1"/>
    <property type="molecule type" value="Genomic_DNA"/>
</dbReference>
<name>A0ACC2DZY9_DIPCM</name>
<comment type="caution">
    <text evidence="1">The sequence shown here is derived from an EMBL/GenBank/DDBJ whole genome shotgun (WGS) entry which is preliminary data.</text>
</comment>
<dbReference type="Proteomes" id="UP001162992">
    <property type="component" value="Chromosome 4"/>
</dbReference>
<proteinExistence type="predicted"/>